<evidence type="ECO:0000256" key="1">
    <source>
        <dbReference type="SAM" id="MobiDB-lite"/>
    </source>
</evidence>
<dbReference type="Proteomes" id="UP000186817">
    <property type="component" value="Unassembled WGS sequence"/>
</dbReference>
<dbReference type="OrthoDB" id="445199at2759"/>
<comment type="caution">
    <text evidence="2">The sequence shown here is derived from an EMBL/GenBank/DDBJ whole genome shotgun (WGS) entry which is preliminary data.</text>
</comment>
<feature type="compositionally biased region" description="Low complexity" evidence="1">
    <location>
        <begin position="26"/>
        <end position="49"/>
    </location>
</feature>
<feature type="region of interest" description="Disordered" evidence="1">
    <location>
        <begin position="26"/>
        <end position="63"/>
    </location>
</feature>
<evidence type="ECO:0000313" key="2">
    <source>
        <dbReference type="EMBL" id="OLQ08359.1"/>
    </source>
</evidence>
<feature type="compositionally biased region" description="Low complexity" evidence="1">
    <location>
        <begin position="82"/>
        <end position="101"/>
    </location>
</feature>
<accession>A0A1Q9ELN6</accession>
<dbReference type="EMBL" id="LSRX01000119">
    <property type="protein sequence ID" value="OLQ08359.1"/>
    <property type="molecule type" value="Genomic_DNA"/>
</dbReference>
<protein>
    <submittedName>
        <fullName evidence="2">Uncharacterized protein</fullName>
    </submittedName>
</protein>
<gene>
    <name evidence="2" type="ORF">AK812_SmicGene8146</name>
</gene>
<name>A0A1Q9ELN6_SYMMI</name>
<keyword evidence="3" id="KW-1185">Reference proteome</keyword>
<sequence>MSGIEPAHAAIPNAAALNDGFLRATQRAARAAETGNAAASAEEAPGADAPTDAPSETADEYARLDAREAELLAEADGHPPAEAEAAPQPAAASGAAPSAAPTGPPVKAPPPHLRGTTAGEESCSPRSPMTIQSLRLPLPQLSCEEPMFDCLSSKFVPLNCGKSLSDVYGGGEDRVVLFVGSHNLTKASRANREFVTELRLAASDTRVAT</sequence>
<dbReference type="AlphaFoldDB" id="A0A1Q9ELN6"/>
<feature type="compositionally biased region" description="Pro residues" evidence="1">
    <location>
        <begin position="102"/>
        <end position="112"/>
    </location>
</feature>
<proteinExistence type="predicted"/>
<evidence type="ECO:0000313" key="3">
    <source>
        <dbReference type="Proteomes" id="UP000186817"/>
    </source>
</evidence>
<reference evidence="2 3" key="1">
    <citation type="submission" date="2016-02" db="EMBL/GenBank/DDBJ databases">
        <title>Genome analysis of coral dinoflagellate symbionts highlights evolutionary adaptations to a symbiotic lifestyle.</title>
        <authorList>
            <person name="Aranda M."/>
            <person name="Li Y."/>
            <person name="Liew Y.J."/>
            <person name="Baumgarten S."/>
            <person name="Simakov O."/>
            <person name="Wilson M."/>
            <person name="Piel J."/>
            <person name="Ashoor H."/>
            <person name="Bougouffa S."/>
            <person name="Bajic V.B."/>
            <person name="Ryu T."/>
            <person name="Ravasi T."/>
            <person name="Bayer T."/>
            <person name="Micklem G."/>
            <person name="Kim H."/>
            <person name="Bhak J."/>
            <person name="Lajeunesse T.C."/>
            <person name="Voolstra C.R."/>
        </authorList>
    </citation>
    <scope>NUCLEOTIDE SEQUENCE [LARGE SCALE GENOMIC DNA]</scope>
    <source>
        <strain evidence="2 3">CCMP2467</strain>
    </source>
</reference>
<organism evidence="2 3">
    <name type="scientific">Symbiodinium microadriaticum</name>
    <name type="common">Dinoflagellate</name>
    <name type="synonym">Zooxanthella microadriatica</name>
    <dbReference type="NCBI Taxonomy" id="2951"/>
    <lineage>
        <taxon>Eukaryota</taxon>
        <taxon>Sar</taxon>
        <taxon>Alveolata</taxon>
        <taxon>Dinophyceae</taxon>
        <taxon>Suessiales</taxon>
        <taxon>Symbiodiniaceae</taxon>
        <taxon>Symbiodinium</taxon>
    </lineage>
</organism>
<feature type="region of interest" description="Disordered" evidence="1">
    <location>
        <begin position="78"/>
        <end position="128"/>
    </location>
</feature>